<dbReference type="OrthoDB" id="9816539at2"/>
<sequence length="255" mass="28206">MNVIQEIETRLPEQAVVGFRRLIGQARVNDSILLQERAMARMVAPAQWILTRVGTDGIRLTKAGHLPPAVVLEASAELDWGWPMSVNREVHLRPLQELRGHLRDVGLLRVSKGMLVLTRKGAALSGSPRELWWYLARSIHHSRTPAVSDATRLLLLFVATRGLARREDYLTTLSRALGSLGWVQSDGQEPTTESVWHLVDTKWRLLDRLGAFEQTEAWHGDRGTVTVGGAAFARAALQSDAPNDPPADLDAPGDL</sequence>
<dbReference type="STRING" id="1424661.SAMN05216281_11236"/>
<keyword evidence="2" id="KW-1185">Reference proteome</keyword>
<gene>
    <name evidence="1" type="ORF">E3O10_06875</name>
</gene>
<organism evidence="1 2">
    <name type="scientific">Cryobacterium luteum</name>
    <dbReference type="NCBI Taxonomy" id="1424661"/>
    <lineage>
        <taxon>Bacteria</taxon>
        <taxon>Bacillati</taxon>
        <taxon>Actinomycetota</taxon>
        <taxon>Actinomycetes</taxon>
        <taxon>Micrococcales</taxon>
        <taxon>Microbacteriaceae</taxon>
        <taxon>Cryobacterium</taxon>
    </lineage>
</organism>
<proteinExistence type="predicted"/>
<dbReference type="EMBL" id="SOFF01000026">
    <property type="protein sequence ID" value="TFB91123.1"/>
    <property type="molecule type" value="Genomic_DNA"/>
</dbReference>
<evidence type="ECO:0000313" key="2">
    <source>
        <dbReference type="Proteomes" id="UP000297654"/>
    </source>
</evidence>
<reference evidence="1 2" key="1">
    <citation type="submission" date="2019-03" db="EMBL/GenBank/DDBJ databases">
        <title>Genomics of glacier-inhabiting Cryobacterium strains.</title>
        <authorList>
            <person name="Liu Q."/>
            <person name="Xin Y.-H."/>
        </authorList>
    </citation>
    <scope>NUCLEOTIDE SEQUENCE [LARGE SCALE GENOMIC DNA]</scope>
    <source>
        <strain evidence="1 2">Hh15</strain>
    </source>
</reference>
<dbReference type="Proteomes" id="UP000297654">
    <property type="component" value="Unassembled WGS sequence"/>
</dbReference>
<evidence type="ECO:0000313" key="1">
    <source>
        <dbReference type="EMBL" id="TFB91123.1"/>
    </source>
</evidence>
<dbReference type="RefSeq" id="WP_092111011.1">
    <property type="nucleotide sequence ID" value="NZ_FOCN01000012.1"/>
</dbReference>
<name>A0A1H8IQW6_9MICO</name>
<dbReference type="AlphaFoldDB" id="A0A1H8IQW6"/>
<protein>
    <submittedName>
        <fullName evidence="1">Uncharacterized protein</fullName>
    </submittedName>
</protein>
<accession>A0A1H8IQW6</accession>
<comment type="caution">
    <text evidence="1">The sequence shown here is derived from an EMBL/GenBank/DDBJ whole genome shotgun (WGS) entry which is preliminary data.</text>
</comment>